<dbReference type="Proteomes" id="UP000320333">
    <property type="component" value="Unassembled WGS sequence"/>
</dbReference>
<evidence type="ECO:0000256" key="1">
    <source>
        <dbReference type="ARBA" id="ARBA00008078"/>
    </source>
</evidence>
<dbReference type="EMBL" id="QEAP01000073">
    <property type="protein sequence ID" value="TPX75661.1"/>
    <property type="molecule type" value="Genomic_DNA"/>
</dbReference>
<reference evidence="9 10" key="1">
    <citation type="journal article" date="2019" name="Sci. Rep.">
        <title>Comparative genomics of chytrid fungi reveal insights into the obligate biotrophic and pathogenic lifestyle of Synchytrium endobioticum.</title>
        <authorList>
            <person name="van de Vossenberg B.T.L.H."/>
            <person name="Warris S."/>
            <person name="Nguyen H.D.T."/>
            <person name="van Gent-Pelzer M.P.E."/>
            <person name="Joly D.L."/>
            <person name="van de Geest H.C."/>
            <person name="Bonants P.J.M."/>
            <person name="Smith D.S."/>
            <person name="Levesque C.A."/>
            <person name="van der Lee T.A.J."/>
        </authorList>
    </citation>
    <scope>NUCLEOTIDE SEQUENCE [LARGE SCALE GENOMIC DNA]</scope>
    <source>
        <strain evidence="9 10">CBS 675.73</strain>
    </source>
</reference>
<proteinExistence type="inferred from homology"/>
<feature type="active site" evidence="5">
    <location>
        <position position="268"/>
    </location>
</feature>
<evidence type="ECO:0000256" key="5">
    <source>
        <dbReference type="PIRSR" id="PIRSR017250-50"/>
    </source>
</evidence>
<dbReference type="PIRSF" id="PIRSF017250">
    <property type="entry name" value="tRNA_splic_SEN34"/>
    <property type="match status" value="1"/>
</dbReference>
<feature type="compositionally biased region" description="Basic residues" evidence="6">
    <location>
        <begin position="156"/>
        <end position="171"/>
    </location>
</feature>
<dbReference type="Gene3D" id="3.40.1350.10">
    <property type="match status" value="1"/>
</dbReference>
<comment type="function">
    <text evidence="4">Constitutes one of the two catalytic subunit of the tRNA-splicing endonuclease complex, a complex responsible for identification and cleavage of the splice sites in pre-tRNA. It cleaves pre-tRNA at the 5'- and 3'-splice sites to release the intron. The products are an intron and two tRNA half-molecules bearing 2',3'-cyclic phosphate and 5'-OH termini. There are no conserved sequences at the splice sites, but the intron is invariably located at the same site in the gene, placing the splice sites an invariant distance from the constant structural features of the tRNA body.</text>
</comment>
<feature type="domain" description="TSEN34 N-terminal" evidence="8">
    <location>
        <begin position="13"/>
        <end position="77"/>
    </location>
</feature>
<organism evidence="9 10">
    <name type="scientific">Chytriomyces confervae</name>
    <dbReference type="NCBI Taxonomy" id="246404"/>
    <lineage>
        <taxon>Eukaryota</taxon>
        <taxon>Fungi</taxon>
        <taxon>Fungi incertae sedis</taxon>
        <taxon>Chytridiomycota</taxon>
        <taxon>Chytridiomycota incertae sedis</taxon>
        <taxon>Chytridiomycetes</taxon>
        <taxon>Chytridiales</taxon>
        <taxon>Chytriomycetaceae</taxon>
        <taxon>Chytriomyces</taxon>
    </lineage>
</organism>
<keyword evidence="3 4" id="KW-0456">Lyase</keyword>
<dbReference type="PANTHER" id="PTHR13070">
    <property type="entry name" value="TRNA-SPLICING ENDONUCLEASE SUBUNIT SEN34-RELATED"/>
    <property type="match status" value="1"/>
</dbReference>
<evidence type="ECO:0000256" key="3">
    <source>
        <dbReference type="ARBA" id="ARBA00023239"/>
    </source>
</evidence>
<dbReference type="GO" id="GO:0000213">
    <property type="term" value="F:tRNA-intron lyase activity"/>
    <property type="evidence" value="ECO:0007669"/>
    <property type="project" value="UniProtKB-UniRule"/>
</dbReference>
<accession>A0A507FGY4</accession>
<feature type="region of interest" description="Disordered" evidence="6">
    <location>
        <begin position="122"/>
        <end position="171"/>
    </location>
</feature>
<feature type="active site" evidence="5">
    <location>
        <position position="276"/>
    </location>
</feature>
<evidence type="ECO:0000259" key="7">
    <source>
        <dbReference type="Pfam" id="PF01974"/>
    </source>
</evidence>
<evidence type="ECO:0000256" key="4">
    <source>
        <dbReference type="PIRNR" id="PIRNR017250"/>
    </source>
</evidence>
<dbReference type="PANTHER" id="PTHR13070:SF0">
    <property type="entry name" value="TRNA-SPLICING ENDONUCLEASE SUBUNIT SEN34"/>
    <property type="match status" value="1"/>
</dbReference>
<gene>
    <name evidence="9" type="ORF">CcCBS67573_g03072</name>
</gene>
<dbReference type="Pfam" id="PF26577">
    <property type="entry name" value="TSEN34_N"/>
    <property type="match status" value="1"/>
</dbReference>
<dbReference type="SUPFAM" id="SSF53032">
    <property type="entry name" value="tRNA-intron endonuclease catalytic domain-like"/>
    <property type="match status" value="1"/>
</dbReference>
<dbReference type="GO" id="GO:0000379">
    <property type="term" value="P:tRNA-type intron splice site recognition and cleavage"/>
    <property type="evidence" value="ECO:0007669"/>
    <property type="project" value="UniProtKB-UniRule"/>
</dbReference>
<feature type="domain" description="tRNA intron endonuclease catalytic" evidence="7">
    <location>
        <begin position="240"/>
        <end position="312"/>
    </location>
</feature>
<dbReference type="OrthoDB" id="48041at2759"/>
<dbReference type="GO" id="GO:0003676">
    <property type="term" value="F:nucleic acid binding"/>
    <property type="evidence" value="ECO:0007669"/>
    <property type="project" value="InterPro"/>
</dbReference>
<keyword evidence="2 4" id="KW-0819">tRNA processing</keyword>
<dbReference type="InterPro" id="IPR036167">
    <property type="entry name" value="tRNA_intron_Endo_cat-like_sf"/>
</dbReference>
<name>A0A507FGY4_9FUNG</name>
<keyword evidence="10" id="KW-1185">Reference proteome</keyword>
<dbReference type="InterPro" id="IPR011856">
    <property type="entry name" value="tRNA_endonuc-like_dom_sf"/>
</dbReference>
<dbReference type="GO" id="GO:0000214">
    <property type="term" value="C:tRNA-intron endonuclease complex"/>
    <property type="evidence" value="ECO:0007669"/>
    <property type="project" value="UniProtKB-UniRule"/>
</dbReference>
<dbReference type="EC" id="4.6.1.16" evidence="4"/>
<evidence type="ECO:0000256" key="6">
    <source>
        <dbReference type="SAM" id="MobiDB-lite"/>
    </source>
</evidence>
<dbReference type="AlphaFoldDB" id="A0A507FGY4"/>
<evidence type="ECO:0000256" key="2">
    <source>
        <dbReference type="ARBA" id="ARBA00022694"/>
    </source>
</evidence>
<sequence>MAPIRVTVSWNNNNPIFLVFNAEDSIALRTNVRIVGTYSGTLPSHPTQNKHLAMPLVLSLEQVLVAALKGAVYLADDTQHHAPQKFSESEQHLETYVQERVQFFEERRLAGIEAKAMLKERHTKGDGGGGCVDEESVKPDIPTQVQDQTEVDKNPTRKLKQTAHSKMPLSKKKQIKDASAHIFSHQKPVVATLTESTELAWFNPLSSCASNEGNHATPGTALVARFLAGQPLTHEQCAFEKFKVFENLWERGYFLTSAVKFGGDFLLYPGDPLLHHASHVVVVVPMESKLTPFDIISYARMGRNAKKRILLMQYQPVTRTVSEMDLNWTGWK</sequence>
<feature type="active site" evidence="5">
    <location>
        <position position="307"/>
    </location>
</feature>
<evidence type="ECO:0000313" key="9">
    <source>
        <dbReference type="EMBL" id="TPX75661.1"/>
    </source>
</evidence>
<dbReference type="Pfam" id="PF01974">
    <property type="entry name" value="tRNA_int_endo"/>
    <property type="match status" value="1"/>
</dbReference>
<evidence type="ECO:0000313" key="10">
    <source>
        <dbReference type="Proteomes" id="UP000320333"/>
    </source>
</evidence>
<evidence type="ECO:0000259" key="8">
    <source>
        <dbReference type="Pfam" id="PF26577"/>
    </source>
</evidence>
<comment type="similarity">
    <text evidence="1 4">Belongs to the tRNA-intron endonuclease family.</text>
</comment>
<dbReference type="InterPro" id="IPR006677">
    <property type="entry name" value="tRNA_intron_Endonuc_cat-like"/>
</dbReference>
<protein>
    <recommendedName>
        <fullName evidence="4">tRNA-splicing endonuclease subunit Sen34</fullName>
        <ecNumber evidence="4">4.6.1.16</ecNumber>
    </recommendedName>
</protein>
<dbReference type="InterPro" id="IPR016690">
    <property type="entry name" value="TSEN34"/>
</dbReference>
<dbReference type="STRING" id="246404.A0A507FGY4"/>
<comment type="caution">
    <text evidence="9">The sequence shown here is derived from an EMBL/GenBank/DDBJ whole genome shotgun (WGS) entry which is preliminary data.</text>
</comment>
<dbReference type="InterPro" id="IPR059049">
    <property type="entry name" value="TSEN34_N"/>
</dbReference>
<dbReference type="CDD" id="cd22363">
    <property type="entry name" value="tRNA-intron_lyase_C"/>
    <property type="match status" value="1"/>
</dbReference>